<dbReference type="Gene3D" id="3.20.20.190">
    <property type="entry name" value="Phosphatidylinositol (PI) phosphodiesterase"/>
    <property type="match status" value="1"/>
</dbReference>
<dbReference type="GO" id="GO:0006629">
    <property type="term" value="P:lipid metabolic process"/>
    <property type="evidence" value="ECO:0007669"/>
    <property type="project" value="InterPro"/>
</dbReference>
<evidence type="ECO:0008006" key="3">
    <source>
        <dbReference type="Google" id="ProtNLM"/>
    </source>
</evidence>
<dbReference type="EMBL" id="JAVRRJ010000002">
    <property type="protein sequence ID" value="KAK5088735.1"/>
    <property type="molecule type" value="Genomic_DNA"/>
</dbReference>
<evidence type="ECO:0000313" key="1">
    <source>
        <dbReference type="EMBL" id="KAK5088735.1"/>
    </source>
</evidence>
<dbReference type="InterPro" id="IPR051057">
    <property type="entry name" value="PI-PLC_domain"/>
</dbReference>
<keyword evidence="2" id="KW-1185">Reference proteome</keyword>
<name>A0AAN7Y8J9_9EURO</name>
<organism evidence="1 2">
    <name type="scientific">Lithohypha guttulata</name>
    <dbReference type="NCBI Taxonomy" id="1690604"/>
    <lineage>
        <taxon>Eukaryota</taxon>
        <taxon>Fungi</taxon>
        <taxon>Dikarya</taxon>
        <taxon>Ascomycota</taxon>
        <taxon>Pezizomycotina</taxon>
        <taxon>Eurotiomycetes</taxon>
        <taxon>Chaetothyriomycetidae</taxon>
        <taxon>Chaetothyriales</taxon>
        <taxon>Trichomeriaceae</taxon>
        <taxon>Lithohypha</taxon>
    </lineage>
</organism>
<accession>A0AAN7Y8J9</accession>
<dbReference type="PANTHER" id="PTHR13593">
    <property type="match status" value="1"/>
</dbReference>
<protein>
    <recommendedName>
        <fullName evidence="3">PLC-like phosphodiesterase</fullName>
    </recommendedName>
</protein>
<comment type="caution">
    <text evidence="1">The sequence shown here is derived from an EMBL/GenBank/DDBJ whole genome shotgun (WGS) entry which is preliminary data.</text>
</comment>
<dbReference type="GO" id="GO:0008081">
    <property type="term" value="F:phosphoric diester hydrolase activity"/>
    <property type="evidence" value="ECO:0007669"/>
    <property type="project" value="InterPro"/>
</dbReference>
<evidence type="ECO:0000313" key="2">
    <source>
        <dbReference type="Proteomes" id="UP001309876"/>
    </source>
</evidence>
<proteinExistence type="predicted"/>
<dbReference type="AlphaFoldDB" id="A0AAN7Y8J9"/>
<dbReference type="PANTHER" id="PTHR13593:SF143">
    <property type="entry name" value="PHOSPHATIDYLINOSITOL-SPECIFIC PHOSPHOLIPASE C X DOMAIN-CONTAINING PROTEIN"/>
    <property type="match status" value="1"/>
</dbReference>
<dbReference type="Proteomes" id="UP001309876">
    <property type="component" value="Unassembled WGS sequence"/>
</dbReference>
<reference evidence="1 2" key="1">
    <citation type="submission" date="2023-08" db="EMBL/GenBank/DDBJ databases">
        <title>Black Yeasts Isolated from many extreme environments.</title>
        <authorList>
            <person name="Coleine C."/>
            <person name="Stajich J.E."/>
            <person name="Selbmann L."/>
        </authorList>
    </citation>
    <scope>NUCLEOTIDE SEQUENCE [LARGE SCALE GENOMIC DNA]</scope>
    <source>
        <strain evidence="1 2">CCFEE 5910</strain>
    </source>
</reference>
<gene>
    <name evidence="1" type="ORF">LTR05_002956</name>
</gene>
<dbReference type="InterPro" id="IPR017946">
    <property type="entry name" value="PLC-like_Pdiesterase_TIM-brl"/>
</dbReference>
<sequence>MSILTHSTFLSIPENTLTQWTDITGQLKAGVRYFDIRPVISSSKFFQGHYSKIGSNWIGGDGQDLASMIEQVNTFLSTYNELVILDLSHMHNTDEDWRNLNPEEFARLLTQLEDLQHRYSGPTGPDSDLAGLPLHTFIANSPCVLVIISDSPLVLPSSPPSGIFPSTALNIYNSYTNTPIAPLMAADQINKMLTRRTSRDSGMFLLSWTLTTPLDIRELAKEAHSILFQPGDTGLWSTIYRNRQKGAYPNIIMVDGLGSTHSRDALLGGKVLTGFCIAVNSVVLEGLGCLA</sequence>
<dbReference type="SUPFAM" id="SSF51695">
    <property type="entry name" value="PLC-like phosphodiesterases"/>
    <property type="match status" value="1"/>
</dbReference>